<dbReference type="EMBL" id="JBHTKL010000001">
    <property type="protein sequence ID" value="MFD1017677.1"/>
    <property type="molecule type" value="Genomic_DNA"/>
</dbReference>
<gene>
    <name evidence="4" type="ORF">ACFQ2J_00585</name>
</gene>
<protein>
    <submittedName>
        <fullName evidence="4">Prepilin peptidase</fullName>
    </submittedName>
</protein>
<keyword evidence="2" id="KW-1133">Transmembrane helix</keyword>
<feature type="transmembrane region" description="Helical" evidence="2">
    <location>
        <begin position="152"/>
        <end position="169"/>
    </location>
</feature>
<dbReference type="Pfam" id="PF01478">
    <property type="entry name" value="Peptidase_A24"/>
    <property type="match status" value="1"/>
</dbReference>
<dbReference type="PANTHER" id="PTHR30487">
    <property type="entry name" value="TYPE 4 PREPILIN-LIKE PROTEINS LEADER PEPTIDE-PROCESSING ENZYME"/>
    <property type="match status" value="1"/>
</dbReference>
<keyword evidence="2" id="KW-0472">Membrane</keyword>
<evidence type="ECO:0000313" key="4">
    <source>
        <dbReference type="EMBL" id="MFD1017677.1"/>
    </source>
</evidence>
<evidence type="ECO:0000259" key="3">
    <source>
        <dbReference type="Pfam" id="PF01478"/>
    </source>
</evidence>
<comment type="caution">
    <text evidence="4">The sequence shown here is derived from an EMBL/GenBank/DDBJ whole genome shotgun (WGS) entry which is preliminary data.</text>
</comment>
<evidence type="ECO:0000313" key="5">
    <source>
        <dbReference type="Proteomes" id="UP001596990"/>
    </source>
</evidence>
<name>A0ABW3KUY5_9BACI</name>
<reference evidence="5" key="1">
    <citation type="journal article" date="2019" name="Int. J. Syst. Evol. Microbiol.">
        <title>The Global Catalogue of Microorganisms (GCM) 10K type strain sequencing project: providing services to taxonomists for standard genome sequencing and annotation.</title>
        <authorList>
            <consortium name="The Broad Institute Genomics Platform"/>
            <consortium name="The Broad Institute Genome Sequencing Center for Infectious Disease"/>
            <person name="Wu L."/>
            <person name="Ma J."/>
        </authorList>
    </citation>
    <scope>NUCLEOTIDE SEQUENCE [LARGE SCALE GENOMIC DNA]</scope>
    <source>
        <strain evidence="5">CCUG 56607</strain>
    </source>
</reference>
<proteinExistence type="inferred from homology"/>
<dbReference type="RefSeq" id="WP_386055606.1">
    <property type="nucleotide sequence ID" value="NZ_JBHTKL010000001.1"/>
</dbReference>
<organism evidence="4 5">
    <name type="scientific">Thalassobacillus hwangdonensis</name>
    <dbReference type="NCBI Taxonomy" id="546108"/>
    <lineage>
        <taxon>Bacteria</taxon>
        <taxon>Bacillati</taxon>
        <taxon>Bacillota</taxon>
        <taxon>Bacilli</taxon>
        <taxon>Bacillales</taxon>
        <taxon>Bacillaceae</taxon>
        <taxon>Thalassobacillus</taxon>
    </lineage>
</organism>
<keyword evidence="5" id="KW-1185">Reference proteome</keyword>
<comment type="similarity">
    <text evidence="1">Belongs to the peptidase A24 family.</text>
</comment>
<dbReference type="Gene3D" id="1.20.120.1220">
    <property type="match status" value="1"/>
</dbReference>
<dbReference type="InterPro" id="IPR000045">
    <property type="entry name" value="Prepilin_IV_endopep_pep"/>
</dbReference>
<feature type="transmembrane region" description="Helical" evidence="2">
    <location>
        <begin position="101"/>
        <end position="119"/>
    </location>
</feature>
<dbReference type="PANTHER" id="PTHR30487:SF0">
    <property type="entry name" value="PREPILIN LEADER PEPTIDASE_N-METHYLTRANSFERASE-RELATED"/>
    <property type="match status" value="1"/>
</dbReference>
<feature type="domain" description="Prepilin type IV endopeptidase peptidase" evidence="3">
    <location>
        <begin position="7"/>
        <end position="109"/>
    </location>
</feature>
<sequence length="170" mass="19275">MEVNHYIFIALIIIAFIWDVKFQKIPNWLTASGMVIGIIYHLIAGGLDGFLFACLGLLVAGGIFMLLYLFKAIGAGDVKLFAAIGALTGIEFSLYLMMYSIIFAGLIGIIILLFSKTFLRKMLSALTQLLRSIKTFKFEEMEEYKQKHSTRFPFMYAVVPAVITTYYYMF</sequence>
<feature type="transmembrane region" description="Helical" evidence="2">
    <location>
        <begin position="6"/>
        <end position="22"/>
    </location>
</feature>
<accession>A0ABW3KUY5</accession>
<evidence type="ECO:0000256" key="1">
    <source>
        <dbReference type="ARBA" id="ARBA00005801"/>
    </source>
</evidence>
<dbReference type="InterPro" id="IPR050882">
    <property type="entry name" value="Prepilin_peptidase/N-MTase"/>
</dbReference>
<dbReference type="Proteomes" id="UP001596990">
    <property type="component" value="Unassembled WGS sequence"/>
</dbReference>
<keyword evidence="2" id="KW-0812">Transmembrane</keyword>
<feature type="transmembrane region" description="Helical" evidence="2">
    <location>
        <begin position="50"/>
        <end position="70"/>
    </location>
</feature>
<feature type="transmembrane region" description="Helical" evidence="2">
    <location>
        <begin position="27"/>
        <end position="44"/>
    </location>
</feature>
<evidence type="ECO:0000256" key="2">
    <source>
        <dbReference type="SAM" id="Phobius"/>
    </source>
</evidence>